<dbReference type="AlphaFoldDB" id="A0A830CF78"/>
<protein>
    <submittedName>
        <fullName evidence="2">Uncharacterized protein</fullName>
    </submittedName>
</protein>
<dbReference type="Gene3D" id="4.10.1110.10">
    <property type="entry name" value="AN1-like Zinc finger"/>
    <property type="match status" value="1"/>
</dbReference>
<evidence type="ECO:0000313" key="3">
    <source>
        <dbReference type="Proteomes" id="UP000653305"/>
    </source>
</evidence>
<accession>A0A830CF78</accession>
<gene>
    <name evidence="2" type="ORF">PHJA_001643800</name>
</gene>
<name>A0A830CF78_9LAMI</name>
<dbReference type="InterPro" id="IPR035896">
    <property type="entry name" value="AN1-like_Znf"/>
</dbReference>
<dbReference type="SUPFAM" id="SSF118310">
    <property type="entry name" value="AN1-like Zinc finger"/>
    <property type="match status" value="1"/>
</dbReference>
<feature type="region of interest" description="Disordered" evidence="1">
    <location>
        <begin position="166"/>
        <end position="212"/>
    </location>
</feature>
<keyword evidence="3" id="KW-1185">Reference proteome</keyword>
<dbReference type="Proteomes" id="UP000653305">
    <property type="component" value="Unassembled WGS sequence"/>
</dbReference>
<evidence type="ECO:0000313" key="2">
    <source>
        <dbReference type="EMBL" id="GFP94994.1"/>
    </source>
</evidence>
<sequence>MALIARARDIDNARAGMEDVVERFSYFIEDANQAMSGLVSKYDPPGNMDIEAIVEEVKSDLSNLVDIIQRPMPHNYDGKKARINISITNGEYTGLNMETNPWRPNFPSSFFSHPFLHFLFPKRKSTSNPPVGCTTASARRFSGEGITKRRQAAVKPRWQRWLHFAATEARRSAPTSPPPAQSIGKGDDNHNTTAQNDQVPAESNPRPHHKPLPEALRRLSCRFAVADFLPICTPPQTIPTPQLLAARSPQETSDPKLPVACDPRTISTSSPNLVNPVADQGNLKRLREVTRCSESSCRKKVRLMGFRCRCGEMLLLVVVVSYLAAH</sequence>
<reference evidence="2" key="1">
    <citation type="submission" date="2020-07" db="EMBL/GenBank/DDBJ databases">
        <title>Ethylene signaling mediates host invasion by parasitic plants.</title>
        <authorList>
            <person name="Yoshida S."/>
        </authorList>
    </citation>
    <scope>NUCLEOTIDE SEQUENCE</scope>
    <source>
        <strain evidence="2">Okayama</strain>
    </source>
</reference>
<comment type="caution">
    <text evidence="2">The sequence shown here is derived from an EMBL/GenBank/DDBJ whole genome shotgun (WGS) entry which is preliminary data.</text>
</comment>
<proteinExistence type="predicted"/>
<dbReference type="EMBL" id="BMAC01000372">
    <property type="protein sequence ID" value="GFP94994.1"/>
    <property type="molecule type" value="Genomic_DNA"/>
</dbReference>
<organism evidence="2 3">
    <name type="scientific">Phtheirospermum japonicum</name>
    <dbReference type="NCBI Taxonomy" id="374723"/>
    <lineage>
        <taxon>Eukaryota</taxon>
        <taxon>Viridiplantae</taxon>
        <taxon>Streptophyta</taxon>
        <taxon>Embryophyta</taxon>
        <taxon>Tracheophyta</taxon>
        <taxon>Spermatophyta</taxon>
        <taxon>Magnoliopsida</taxon>
        <taxon>eudicotyledons</taxon>
        <taxon>Gunneridae</taxon>
        <taxon>Pentapetalae</taxon>
        <taxon>asterids</taxon>
        <taxon>lamiids</taxon>
        <taxon>Lamiales</taxon>
        <taxon>Orobanchaceae</taxon>
        <taxon>Orobanchaceae incertae sedis</taxon>
        <taxon>Phtheirospermum</taxon>
    </lineage>
</organism>
<evidence type="ECO:0000256" key="1">
    <source>
        <dbReference type="SAM" id="MobiDB-lite"/>
    </source>
</evidence>